<evidence type="ECO:0000256" key="2">
    <source>
        <dbReference type="SAM" id="Phobius"/>
    </source>
</evidence>
<evidence type="ECO:0000313" key="4">
    <source>
        <dbReference type="EnsemblMetazoa" id="CapteP212353"/>
    </source>
</evidence>
<evidence type="ECO:0000313" key="3">
    <source>
        <dbReference type="EMBL" id="ELU12415.1"/>
    </source>
</evidence>
<dbReference type="OMA" id="DCTIQRM"/>
<dbReference type="PANTHER" id="PTHR33444">
    <property type="entry name" value="SI:DKEY-19B23.12-RELATED"/>
    <property type="match status" value="1"/>
</dbReference>
<dbReference type="EnsemblMetazoa" id="CapteT212353">
    <property type="protein sequence ID" value="CapteP212353"/>
    <property type="gene ID" value="CapteG212353"/>
</dbReference>
<dbReference type="Proteomes" id="UP000014760">
    <property type="component" value="Unassembled WGS sequence"/>
</dbReference>
<proteinExistence type="predicted"/>
<gene>
    <name evidence="3" type="ORF">CAPTEDRAFT_212353</name>
</gene>
<dbReference type="OrthoDB" id="6157510at2759"/>
<feature type="transmembrane region" description="Helical" evidence="2">
    <location>
        <begin position="178"/>
        <end position="206"/>
    </location>
</feature>
<protein>
    <submittedName>
        <fullName evidence="3 4">Uncharacterized protein</fullName>
    </submittedName>
</protein>
<feature type="transmembrane region" description="Helical" evidence="2">
    <location>
        <begin position="96"/>
        <end position="114"/>
    </location>
</feature>
<dbReference type="InterPro" id="IPR040350">
    <property type="entry name" value="TMEM272"/>
</dbReference>
<organism evidence="3">
    <name type="scientific">Capitella teleta</name>
    <name type="common">Polychaete worm</name>
    <dbReference type="NCBI Taxonomy" id="283909"/>
    <lineage>
        <taxon>Eukaryota</taxon>
        <taxon>Metazoa</taxon>
        <taxon>Spiralia</taxon>
        <taxon>Lophotrochozoa</taxon>
        <taxon>Annelida</taxon>
        <taxon>Polychaeta</taxon>
        <taxon>Sedentaria</taxon>
        <taxon>Scolecida</taxon>
        <taxon>Capitellidae</taxon>
        <taxon>Capitella</taxon>
    </lineage>
</organism>
<evidence type="ECO:0000256" key="1">
    <source>
        <dbReference type="SAM" id="MobiDB-lite"/>
    </source>
</evidence>
<feature type="transmembrane region" description="Helical" evidence="2">
    <location>
        <begin position="135"/>
        <end position="158"/>
    </location>
</feature>
<reference evidence="4" key="3">
    <citation type="submission" date="2015-06" db="UniProtKB">
        <authorList>
            <consortium name="EnsemblMetazoa"/>
        </authorList>
    </citation>
    <scope>IDENTIFICATION</scope>
</reference>
<dbReference type="AlphaFoldDB" id="R7V9J4"/>
<evidence type="ECO:0000313" key="5">
    <source>
        <dbReference type="Proteomes" id="UP000014760"/>
    </source>
</evidence>
<keyword evidence="2" id="KW-0472">Membrane</keyword>
<sequence length="217" mass="24418">MSDKMNRRANPNTHAPRAAKGEEPLPSYESVLAQTRGIKEISPTDINFTKNMCSFMLFGEVGLACTIALSITLPIVHVIIGIAYLDDCPIERFIPIYLVVTGCFLMAKGLLAIAEAYHKKELNTDEQYKRPKMFICCDAPIGCFLFCWYIAGNVWIFSTVNEYQSVDPALPDFCNATLFLYAYWTTLASYICVAALVLFMCCACFYREMSGKNKSRK</sequence>
<reference evidence="5" key="1">
    <citation type="submission" date="2012-12" db="EMBL/GenBank/DDBJ databases">
        <authorList>
            <person name="Hellsten U."/>
            <person name="Grimwood J."/>
            <person name="Chapman J.A."/>
            <person name="Shapiro H."/>
            <person name="Aerts A."/>
            <person name="Otillar R.P."/>
            <person name="Terry A.Y."/>
            <person name="Boore J.L."/>
            <person name="Simakov O."/>
            <person name="Marletaz F."/>
            <person name="Cho S.-J."/>
            <person name="Edsinger-Gonzales E."/>
            <person name="Havlak P."/>
            <person name="Kuo D.-H."/>
            <person name="Larsson T."/>
            <person name="Lv J."/>
            <person name="Arendt D."/>
            <person name="Savage R."/>
            <person name="Osoegawa K."/>
            <person name="de Jong P."/>
            <person name="Lindberg D.R."/>
            <person name="Seaver E.C."/>
            <person name="Weisblat D.A."/>
            <person name="Putnam N.H."/>
            <person name="Grigoriev I.V."/>
            <person name="Rokhsar D.S."/>
        </authorList>
    </citation>
    <scope>NUCLEOTIDE SEQUENCE</scope>
    <source>
        <strain evidence="5">I ESC-2004</strain>
    </source>
</reference>
<feature type="region of interest" description="Disordered" evidence="1">
    <location>
        <begin position="1"/>
        <end position="23"/>
    </location>
</feature>
<name>R7V9J4_CAPTE</name>
<dbReference type="HOGENOM" id="CLU_073412_0_1_1"/>
<dbReference type="PANTHER" id="PTHR33444:SF2">
    <property type="entry name" value="MARVEL DOMAIN-CONTAINING PROTEIN"/>
    <property type="match status" value="1"/>
</dbReference>
<dbReference type="EMBL" id="AMQN01019592">
    <property type="status" value="NOT_ANNOTATED_CDS"/>
    <property type="molecule type" value="Genomic_DNA"/>
</dbReference>
<feature type="transmembrane region" description="Helical" evidence="2">
    <location>
        <begin position="61"/>
        <end position="84"/>
    </location>
</feature>
<dbReference type="EMBL" id="KB295979">
    <property type="protein sequence ID" value="ELU12415.1"/>
    <property type="molecule type" value="Genomic_DNA"/>
</dbReference>
<keyword evidence="5" id="KW-1185">Reference proteome</keyword>
<keyword evidence="2" id="KW-1133">Transmembrane helix</keyword>
<reference evidence="3 5" key="2">
    <citation type="journal article" date="2013" name="Nature">
        <title>Insights into bilaterian evolution from three spiralian genomes.</title>
        <authorList>
            <person name="Simakov O."/>
            <person name="Marletaz F."/>
            <person name="Cho S.J."/>
            <person name="Edsinger-Gonzales E."/>
            <person name="Havlak P."/>
            <person name="Hellsten U."/>
            <person name="Kuo D.H."/>
            <person name="Larsson T."/>
            <person name="Lv J."/>
            <person name="Arendt D."/>
            <person name="Savage R."/>
            <person name="Osoegawa K."/>
            <person name="de Jong P."/>
            <person name="Grimwood J."/>
            <person name="Chapman J.A."/>
            <person name="Shapiro H."/>
            <person name="Aerts A."/>
            <person name="Otillar R.P."/>
            <person name="Terry A.Y."/>
            <person name="Boore J.L."/>
            <person name="Grigoriev I.V."/>
            <person name="Lindberg D.R."/>
            <person name="Seaver E.C."/>
            <person name="Weisblat D.A."/>
            <person name="Putnam N.H."/>
            <person name="Rokhsar D.S."/>
        </authorList>
    </citation>
    <scope>NUCLEOTIDE SEQUENCE</scope>
    <source>
        <strain evidence="3 5">I ESC-2004</strain>
    </source>
</reference>
<accession>R7V9J4</accession>
<keyword evidence="2" id="KW-0812">Transmembrane</keyword>